<dbReference type="OrthoDB" id="5241242at2759"/>
<accession>A0A9P1M8L6</accession>
<proteinExistence type="predicted"/>
<evidence type="ECO:0000313" key="2">
    <source>
        <dbReference type="Proteomes" id="UP000838763"/>
    </source>
</evidence>
<dbReference type="Gene3D" id="2.60.120.260">
    <property type="entry name" value="Galactose-binding domain-like"/>
    <property type="match status" value="1"/>
</dbReference>
<organism evidence="1 2">
    <name type="scientific">Parascedosporium putredinis</name>
    <dbReference type="NCBI Taxonomy" id="1442378"/>
    <lineage>
        <taxon>Eukaryota</taxon>
        <taxon>Fungi</taxon>
        <taxon>Dikarya</taxon>
        <taxon>Ascomycota</taxon>
        <taxon>Pezizomycotina</taxon>
        <taxon>Sordariomycetes</taxon>
        <taxon>Hypocreomycetidae</taxon>
        <taxon>Microascales</taxon>
        <taxon>Microascaceae</taxon>
        <taxon>Parascedosporium</taxon>
    </lineage>
</organism>
<name>A0A9P1M8L6_9PEZI</name>
<dbReference type="AlphaFoldDB" id="A0A9P1M8L6"/>
<dbReference type="EMBL" id="CALLCH030000004">
    <property type="protein sequence ID" value="CAI4212429.1"/>
    <property type="molecule type" value="Genomic_DNA"/>
</dbReference>
<keyword evidence="2" id="KW-1185">Reference proteome</keyword>
<gene>
    <name evidence="1" type="ORF">PPNO1_LOCUS2187</name>
</gene>
<sequence>MYRHSLLGGTPVCTNLVDNYSFEEEGTGWTIATGTIKAGDLSIPAQHEDSYVELKLYRWATSLPATSTAAEAVCTNRILNPSFENGVGGKDHWTVPSGAWVQGIDGAQTPYDGNGYMFVTLPSGWTAAFTQTLSNVEIGETYLLDLQYALGTFQNFLINKCTFTIYLDGIQQGATITPTPGPVSQWTSVVRSITVTNSAPVLSVSSSCNGGQVNFMFDGFSLVEEACL</sequence>
<reference evidence="1" key="1">
    <citation type="submission" date="2022-11" db="EMBL/GenBank/DDBJ databases">
        <authorList>
            <person name="Scott C."/>
            <person name="Bruce N."/>
        </authorList>
    </citation>
    <scope>NUCLEOTIDE SEQUENCE</scope>
</reference>
<dbReference type="InterPro" id="IPR008979">
    <property type="entry name" value="Galactose-bd-like_sf"/>
</dbReference>
<evidence type="ECO:0008006" key="3">
    <source>
        <dbReference type="Google" id="ProtNLM"/>
    </source>
</evidence>
<protein>
    <recommendedName>
        <fullName evidence="3">CBM-cenC domain-containing protein</fullName>
    </recommendedName>
</protein>
<dbReference type="Proteomes" id="UP000838763">
    <property type="component" value="Unassembled WGS sequence"/>
</dbReference>
<dbReference type="SUPFAM" id="SSF49785">
    <property type="entry name" value="Galactose-binding domain-like"/>
    <property type="match status" value="1"/>
</dbReference>
<evidence type="ECO:0000313" key="1">
    <source>
        <dbReference type="EMBL" id="CAI4212429.1"/>
    </source>
</evidence>
<comment type="caution">
    <text evidence="1">The sequence shown here is derived from an EMBL/GenBank/DDBJ whole genome shotgun (WGS) entry which is preliminary data.</text>
</comment>